<dbReference type="RefSeq" id="WP_063684676.1">
    <property type="nucleotide sequence ID" value="NZ_LVEM01000001.1"/>
</dbReference>
<accession>A0A560E2T1</accession>
<gene>
    <name evidence="2" type="ORF">FBZ96_102148</name>
</gene>
<name>A0A560E2T1_9BRAD</name>
<reference evidence="2 3" key="1">
    <citation type="submission" date="2019-06" db="EMBL/GenBank/DDBJ databases">
        <title>Genomic Encyclopedia of Type Strains, Phase IV (KMG-V): Genome sequencing to study the core and pangenomes of soil and plant-associated prokaryotes.</title>
        <authorList>
            <person name="Whitman W."/>
        </authorList>
    </citation>
    <scope>NUCLEOTIDE SEQUENCE [LARGE SCALE GENOMIC DNA]</scope>
    <source>
        <strain evidence="2 3">BR 510</strain>
    </source>
</reference>
<keyword evidence="3" id="KW-1185">Reference proteome</keyword>
<proteinExistence type="predicted"/>
<dbReference type="PROSITE" id="PS51257">
    <property type="entry name" value="PROKAR_LIPOPROTEIN"/>
    <property type="match status" value="1"/>
</dbReference>
<evidence type="ECO:0000313" key="3">
    <source>
        <dbReference type="Proteomes" id="UP000319949"/>
    </source>
</evidence>
<protein>
    <submittedName>
        <fullName evidence="2">Uncharacterized protein</fullName>
    </submittedName>
</protein>
<organism evidence="2 3">
    <name type="scientific">Bradyrhizobium stylosanthis</name>
    <dbReference type="NCBI Taxonomy" id="1803665"/>
    <lineage>
        <taxon>Bacteria</taxon>
        <taxon>Pseudomonadati</taxon>
        <taxon>Pseudomonadota</taxon>
        <taxon>Alphaproteobacteria</taxon>
        <taxon>Hyphomicrobiales</taxon>
        <taxon>Nitrobacteraceae</taxon>
        <taxon>Bradyrhizobium</taxon>
    </lineage>
</organism>
<dbReference type="Proteomes" id="UP000319949">
    <property type="component" value="Unassembled WGS sequence"/>
</dbReference>
<evidence type="ECO:0000256" key="1">
    <source>
        <dbReference type="SAM" id="SignalP"/>
    </source>
</evidence>
<comment type="caution">
    <text evidence="2">The sequence shown here is derived from an EMBL/GenBank/DDBJ whole genome shotgun (WGS) entry which is preliminary data.</text>
</comment>
<feature type="signal peptide" evidence="1">
    <location>
        <begin position="1"/>
        <end position="25"/>
    </location>
</feature>
<dbReference type="EMBL" id="VITK01000002">
    <property type="protein sequence ID" value="TWB03675.1"/>
    <property type="molecule type" value="Genomic_DNA"/>
</dbReference>
<feature type="chain" id="PRO_5021793804" evidence="1">
    <location>
        <begin position="26"/>
        <end position="276"/>
    </location>
</feature>
<sequence>MRIGFKLRVLSSGVLSMLLAGCAAILPNFDVPSDMHGAPSTGTIVQRIKCELIDLIRDDVPEPYKHRTVLLALDYEVAMLLSLDVNDTGGLAPSVNLPYSNFAFNIGANLNQSREDTLNINLSYNMRELAHRWDKDRDLSICPAMDTNLAGNLGLKRIVTAALETPDMVENADLSATGGEFGGIVNFTLTRNLNSTGPTWTLTHFVGPGNLASLSRVNTDKLSFGFAVGKNAGKPFKSHEVTPRTNFAGANRVLQQQLLNNLGTQLSGIRNLPRVP</sequence>
<keyword evidence="1" id="KW-0732">Signal</keyword>
<dbReference type="OrthoDB" id="8101450at2"/>
<evidence type="ECO:0000313" key="2">
    <source>
        <dbReference type="EMBL" id="TWB03675.1"/>
    </source>
</evidence>
<dbReference type="AlphaFoldDB" id="A0A560E2T1"/>